<feature type="domain" description="WW" evidence="7">
    <location>
        <begin position="57"/>
        <end position="90"/>
    </location>
</feature>
<evidence type="ECO:0008006" key="10">
    <source>
        <dbReference type="Google" id="ProtNLM"/>
    </source>
</evidence>
<evidence type="ECO:0000259" key="7">
    <source>
        <dbReference type="PROSITE" id="PS50020"/>
    </source>
</evidence>
<dbReference type="FunFam" id="1.10.10.440:FF:000013">
    <property type="entry name" value="pre-mRNA-processing protein 40A isoform X1"/>
    <property type="match status" value="1"/>
</dbReference>
<dbReference type="Pfam" id="PF01846">
    <property type="entry name" value="FF"/>
    <property type="match status" value="3"/>
</dbReference>
<name>A0A077WFW3_9FUNG</name>
<dbReference type="GO" id="GO:0045292">
    <property type="term" value="P:mRNA cis splicing, via spliceosome"/>
    <property type="evidence" value="ECO:0007669"/>
    <property type="project" value="InterPro"/>
</dbReference>
<organism evidence="9">
    <name type="scientific">Lichtheimia ramosa</name>
    <dbReference type="NCBI Taxonomy" id="688394"/>
    <lineage>
        <taxon>Eukaryota</taxon>
        <taxon>Fungi</taxon>
        <taxon>Fungi incertae sedis</taxon>
        <taxon>Mucoromycota</taxon>
        <taxon>Mucoromycotina</taxon>
        <taxon>Mucoromycetes</taxon>
        <taxon>Mucorales</taxon>
        <taxon>Lichtheimiaceae</taxon>
        <taxon>Lichtheimia</taxon>
    </lineage>
</organism>
<feature type="compositionally biased region" description="Acidic residues" evidence="6">
    <location>
        <begin position="645"/>
        <end position="654"/>
    </location>
</feature>
<dbReference type="PROSITE" id="PS50020">
    <property type="entry name" value="WW_DOMAIN_2"/>
    <property type="match status" value="2"/>
</dbReference>
<sequence>MGSPWQRPPSDTQTPPVAGSVWREHQNAQGKKYWFNTVTRQSTWEKPEELLTPEEKALMSCPWKEYKTPEGKTYYSNTQTKESRWVIPEEYKELRDKAEQAKERAAAAAAAEASSRPSPIPSDVSGGSSSTPMGTPQQRGQIRQPPPSATLLSQVPSVEFATKEEAEKAFGVRPDWTWEQTMREIITHPMYRALRTAAERKAAFHHYIDKEAKRERELREERETKQRVAFFHMLENTKDIKPYTRYRTAAKLLSQQPAFNQVKSDSQREAYFDEYVHGLQRREKDRLRELRKSSMDQFADLLRHMPEITHETGWAMAQDMYKKHPSFEHPKAFEGMDKLDFLVVYQQHSKMLWMTPFEGLDRQKQQKRRQHRKARDAFKTLLDEYYQKGVINARTLWKELYPHIKEDPRYLDLLGIPDSSPLDLFWDMLDDLDEKLYHEKKAVYDVLKQHDYEVTVDTKFEEYRSILDQDPTLKDRATESNIKIIFDHLQNKAVHRLKEEKRRQEKKLRKKMDALRYAMKHLDPPINVEDTWEVVKPRIEHLPEYEAIDSDQARMEAFEKFIKRLKEKQMDQDDEEEEGMIREEDEAYYARHRSHSSRRYKYARRDLDREDELGYEEERRKKRRQMMSHRESLDQPLAGGHSSAEEGEALDDYENDPRRR</sequence>
<evidence type="ECO:0000259" key="8">
    <source>
        <dbReference type="PROSITE" id="PS51676"/>
    </source>
</evidence>
<dbReference type="GO" id="GO:0071004">
    <property type="term" value="C:U2-type prespliceosome"/>
    <property type="evidence" value="ECO:0007669"/>
    <property type="project" value="TreeGrafter"/>
</dbReference>
<feature type="region of interest" description="Disordered" evidence="6">
    <location>
        <begin position="590"/>
        <end position="660"/>
    </location>
</feature>
<dbReference type="SUPFAM" id="SSF51045">
    <property type="entry name" value="WW domain"/>
    <property type="match status" value="2"/>
</dbReference>
<evidence type="ECO:0000256" key="4">
    <source>
        <dbReference type="ARBA" id="ARBA00023187"/>
    </source>
</evidence>
<dbReference type="InterPro" id="IPR036020">
    <property type="entry name" value="WW_dom_sf"/>
</dbReference>
<dbReference type="PANTHER" id="PTHR11864:SF0">
    <property type="entry name" value="PRP40 PRE-MRNA PROCESSING FACTOR 40 HOMOLOG A (YEAST)"/>
    <property type="match status" value="1"/>
</dbReference>
<protein>
    <recommendedName>
        <fullName evidence="10">Formin binding protein</fullName>
    </recommendedName>
</protein>
<dbReference type="Gene3D" id="2.20.70.10">
    <property type="match status" value="2"/>
</dbReference>
<keyword evidence="4" id="KW-0508">mRNA splicing</keyword>
<dbReference type="Pfam" id="PF00397">
    <property type="entry name" value="WW"/>
    <property type="match status" value="2"/>
</dbReference>
<feature type="compositionally biased region" description="Basic and acidic residues" evidence="6">
    <location>
        <begin position="95"/>
        <end position="105"/>
    </location>
</feature>
<keyword evidence="2" id="KW-0507">mRNA processing</keyword>
<feature type="domain" description="FF" evidence="8">
    <location>
        <begin position="502"/>
        <end position="564"/>
    </location>
</feature>
<dbReference type="PROSITE" id="PS51676">
    <property type="entry name" value="FF"/>
    <property type="match status" value="2"/>
</dbReference>
<evidence type="ECO:0000256" key="6">
    <source>
        <dbReference type="SAM" id="MobiDB-lite"/>
    </source>
</evidence>
<dbReference type="PROSITE" id="PS01159">
    <property type="entry name" value="WW_DOMAIN_1"/>
    <property type="match status" value="2"/>
</dbReference>
<dbReference type="SMART" id="SM00456">
    <property type="entry name" value="WW"/>
    <property type="match status" value="2"/>
</dbReference>
<keyword evidence="5" id="KW-0539">Nucleus</keyword>
<dbReference type="AlphaFoldDB" id="A0A077WFW3"/>
<dbReference type="InterPro" id="IPR002713">
    <property type="entry name" value="FF_domain"/>
</dbReference>
<feature type="region of interest" description="Disordered" evidence="6">
    <location>
        <begin position="95"/>
        <end position="150"/>
    </location>
</feature>
<dbReference type="InterPro" id="IPR036517">
    <property type="entry name" value="FF_domain_sf"/>
</dbReference>
<evidence type="ECO:0000256" key="2">
    <source>
        <dbReference type="ARBA" id="ARBA00022664"/>
    </source>
</evidence>
<dbReference type="OrthoDB" id="187617at2759"/>
<dbReference type="GO" id="GO:0005685">
    <property type="term" value="C:U1 snRNP"/>
    <property type="evidence" value="ECO:0007669"/>
    <property type="project" value="EnsemblFungi"/>
</dbReference>
<dbReference type="PANTHER" id="PTHR11864">
    <property type="entry name" value="PRE-MRNA-PROCESSING PROTEIN PRP40"/>
    <property type="match status" value="1"/>
</dbReference>
<evidence type="ECO:0000256" key="3">
    <source>
        <dbReference type="ARBA" id="ARBA00022737"/>
    </source>
</evidence>
<keyword evidence="3" id="KW-0677">Repeat</keyword>
<feature type="domain" description="WW" evidence="7">
    <location>
        <begin position="22"/>
        <end position="49"/>
    </location>
</feature>
<dbReference type="SMART" id="SM00441">
    <property type="entry name" value="FF"/>
    <property type="match status" value="5"/>
</dbReference>
<dbReference type="EMBL" id="LK023320">
    <property type="protein sequence ID" value="CDS06491.1"/>
    <property type="molecule type" value="Genomic_DNA"/>
</dbReference>
<feature type="domain" description="FF" evidence="8">
    <location>
        <begin position="370"/>
        <end position="431"/>
    </location>
</feature>
<dbReference type="InterPro" id="IPR001202">
    <property type="entry name" value="WW_dom"/>
</dbReference>
<feature type="compositionally biased region" description="Basic residues" evidence="6">
    <location>
        <begin position="590"/>
        <end position="602"/>
    </location>
</feature>
<gene>
    <name evidence="9" type="ORF">LRAMOSA09019</name>
</gene>
<dbReference type="GO" id="GO:0003723">
    <property type="term" value="F:RNA binding"/>
    <property type="evidence" value="ECO:0007669"/>
    <property type="project" value="TreeGrafter"/>
</dbReference>
<reference evidence="9" key="1">
    <citation type="journal article" date="2014" name="Genome Announc.">
        <title>De novo whole-genome sequence and genome annotation of Lichtheimia ramosa.</title>
        <authorList>
            <person name="Linde J."/>
            <person name="Schwartze V."/>
            <person name="Binder U."/>
            <person name="Lass-Florl C."/>
            <person name="Voigt K."/>
            <person name="Horn F."/>
        </authorList>
    </citation>
    <scope>NUCLEOTIDE SEQUENCE</scope>
    <source>
        <strain evidence="9">JMRC FSU:6197</strain>
    </source>
</reference>
<comment type="subcellular location">
    <subcellularLocation>
        <location evidence="1">Nucleus</location>
    </subcellularLocation>
</comment>
<dbReference type="InterPro" id="IPR039726">
    <property type="entry name" value="Prp40-like"/>
</dbReference>
<dbReference type="CDD" id="cd00201">
    <property type="entry name" value="WW"/>
    <property type="match status" value="2"/>
</dbReference>
<evidence type="ECO:0000256" key="5">
    <source>
        <dbReference type="ARBA" id="ARBA00023242"/>
    </source>
</evidence>
<proteinExistence type="predicted"/>
<dbReference type="SUPFAM" id="SSF81698">
    <property type="entry name" value="FF domain"/>
    <property type="match status" value="5"/>
</dbReference>
<dbReference type="Pfam" id="PF25432">
    <property type="entry name" value="FF_PRPF40A"/>
    <property type="match status" value="1"/>
</dbReference>
<feature type="compositionally biased region" description="Low complexity" evidence="6">
    <location>
        <begin position="125"/>
        <end position="143"/>
    </location>
</feature>
<evidence type="ECO:0000313" key="9">
    <source>
        <dbReference type="EMBL" id="CDS06491.1"/>
    </source>
</evidence>
<dbReference type="Gene3D" id="1.10.10.440">
    <property type="entry name" value="FF domain"/>
    <property type="match status" value="5"/>
</dbReference>
<evidence type="ECO:0000256" key="1">
    <source>
        <dbReference type="ARBA" id="ARBA00004123"/>
    </source>
</evidence>
<accession>A0A077WFW3</accession>